<organism evidence="2 3">
    <name type="scientific">Actinomadura rudentiformis</name>
    <dbReference type="NCBI Taxonomy" id="359158"/>
    <lineage>
        <taxon>Bacteria</taxon>
        <taxon>Bacillati</taxon>
        <taxon>Actinomycetota</taxon>
        <taxon>Actinomycetes</taxon>
        <taxon>Streptosporangiales</taxon>
        <taxon>Thermomonosporaceae</taxon>
        <taxon>Actinomadura</taxon>
    </lineage>
</organism>
<gene>
    <name evidence="2" type="ORF">F8566_47225</name>
</gene>
<dbReference type="Pfam" id="PF12697">
    <property type="entry name" value="Abhydrolase_6"/>
    <property type="match status" value="1"/>
</dbReference>
<dbReference type="OrthoDB" id="9773549at2"/>
<dbReference type="PANTHER" id="PTHR37017:SF11">
    <property type="entry name" value="ESTERASE_LIPASE_THIOESTERASE DOMAIN-CONTAINING PROTEIN"/>
    <property type="match status" value="1"/>
</dbReference>
<dbReference type="SUPFAM" id="SSF53474">
    <property type="entry name" value="alpha/beta-Hydrolases"/>
    <property type="match status" value="1"/>
</dbReference>
<feature type="domain" description="AB hydrolase-1" evidence="1">
    <location>
        <begin position="4"/>
        <end position="211"/>
    </location>
</feature>
<protein>
    <submittedName>
        <fullName evidence="2">Alpha/beta hydrolase</fullName>
    </submittedName>
</protein>
<dbReference type="PANTHER" id="PTHR37017">
    <property type="entry name" value="AB HYDROLASE-1 DOMAIN-CONTAINING PROTEIN-RELATED"/>
    <property type="match status" value="1"/>
</dbReference>
<dbReference type="Gene3D" id="3.40.50.1820">
    <property type="entry name" value="alpha/beta hydrolase"/>
    <property type="match status" value="1"/>
</dbReference>
<name>A0A6H9YGQ7_9ACTN</name>
<dbReference type="Proteomes" id="UP000468735">
    <property type="component" value="Unassembled WGS sequence"/>
</dbReference>
<dbReference type="InterPro" id="IPR052897">
    <property type="entry name" value="Sec-Metab_Biosynth_Hydrolase"/>
</dbReference>
<accession>A0A6H9YGQ7</accession>
<evidence type="ECO:0000313" key="2">
    <source>
        <dbReference type="EMBL" id="KAB2339615.1"/>
    </source>
</evidence>
<dbReference type="InterPro" id="IPR029058">
    <property type="entry name" value="AB_hydrolase_fold"/>
</dbReference>
<evidence type="ECO:0000259" key="1">
    <source>
        <dbReference type="Pfam" id="PF12697"/>
    </source>
</evidence>
<dbReference type="InterPro" id="IPR000073">
    <property type="entry name" value="AB_hydrolase_1"/>
</dbReference>
<dbReference type="EMBL" id="WBMT01000034">
    <property type="protein sequence ID" value="KAB2339615.1"/>
    <property type="molecule type" value="Genomic_DNA"/>
</dbReference>
<sequence length="218" mass="23352">MTTFVLVHGAWHGPWTWDRVVPLLEREGAKTIAPDLTHAADAGLRTHVDEVVSVLDAAGDVVLAGHSYGALVAREAADLRPGRVKHIVMIEGWAGADGMSLFDLAPEGFVEAIRSWAGPDGEIPAPAPERFGITDPEDARWLAERLRPQFLRTFTEATRLSGAVGTIPGTGIFCRPQVLPFERMAVSLGYRAIGLDAPHDVPLTDPRPVADGLLEAAG</sequence>
<keyword evidence="2" id="KW-0378">Hydrolase</keyword>
<keyword evidence="3" id="KW-1185">Reference proteome</keyword>
<dbReference type="AlphaFoldDB" id="A0A6H9YGQ7"/>
<comment type="caution">
    <text evidence="2">The sequence shown here is derived from an EMBL/GenBank/DDBJ whole genome shotgun (WGS) entry which is preliminary data.</text>
</comment>
<evidence type="ECO:0000313" key="3">
    <source>
        <dbReference type="Proteomes" id="UP000468735"/>
    </source>
</evidence>
<reference evidence="2 3" key="1">
    <citation type="submission" date="2019-09" db="EMBL/GenBank/DDBJ databases">
        <title>Actinomadura physcomitrii sp. nov., a novel actinomycete isolated from moss [Physcomitrium sphaericum (Ludw) Fuernr].</title>
        <authorList>
            <person name="Zhuang X."/>
            <person name="Liu C."/>
        </authorList>
    </citation>
    <scope>NUCLEOTIDE SEQUENCE [LARGE SCALE GENOMIC DNA]</scope>
    <source>
        <strain evidence="2 3">HMC1</strain>
    </source>
</reference>
<dbReference type="GO" id="GO:0016787">
    <property type="term" value="F:hydrolase activity"/>
    <property type="evidence" value="ECO:0007669"/>
    <property type="project" value="UniProtKB-KW"/>
</dbReference>
<dbReference type="RefSeq" id="WP_151570608.1">
    <property type="nucleotide sequence ID" value="NZ_WBMT01000034.1"/>
</dbReference>
<proteinExistence type="predicted"/>